<comment type="similarity">
    <text evidence="7">Belongs to the anti-sigma-factor family.</text>
</comment>
<reference evidence="10" key="1">
    <citation type="submission" date="2020-08" db="EMBL/GenBank/DDBJ databases">
        <title>Genome public.</title>
        <authorList>
            <person name="Liu C."/>
            <person name="Sun Q."/>
        </authorList>
    </citation>
    <scope>NUCLEOTIDE SEQUENCE</scope>
    <source>
        <strain evidence="10">NSJ-40</strain>
    </source>
</reference>
<proteinExistence type="inferred from homology"/>
<keyword evidence="11" id="KW-1185">Reference proteome</keyword>
<evidence type="ECO:0000256" key="2">
    <source>
        <dbReference type="ARBA" id="ARBA00022679"/>
    </source>
</evidence>
<feature type="domain" description="Histidine kinase/HSP90-like ATPase" evidence="9">
    <location>
        <begin position="31"/>
        <end position="135"/>
    </location>
</feature>
<evidence type="ECO:0000313" key="11">
    <source>
        <dbReference type="Proteomes" id="UP000651482"/>
    </source>
</evidence>
<dbReference type="InterPro" id="IPR003594">
    <property type="entry name" value="HATPase_dom"/>
</dbReference>
<evidence type="ECO:0000313" key="10">
    <source>
        <dbReference type="EMBL" id="MBC8532627.1"/>
    </source>
</evidence>
<comment type="catalytic activity">
    <reaction evidence="7">
        <text>L-threonyl-[protein] + ATP = O-phospho-L-threonyl-[protein] + ADP + H(+)</text>
        <dbReference type="Rhea" id="RHEA:46608"/>
        <dbReference type="Rhea" id="RHEA-COMP:11060"/>
        <dbReference type="Rhea" id="RHEA-COMP:11605"/>
        <dbReference type="ChEBI" id="CHEBI:15378"/>
        <dbReference type="ChEBI" id="CHEBI:30013"/>
        <dbReference type="ChEBI" id="CHEBI:30616"/>
        <dbReference type="ChEBI" id="CHEBI:61977"/>
        <dbReference type="ChEBI" id="CHEBI:456216"/>
        <dbReference type="EC" id="2.7.11.1"/>
    </reaction>
</comment>
<dbReference type="SUPFAM" id="SSF55874">
    <property type="entry name" value="ATPase domain of HSP90 chaperone/DNA topoisomerase II/histidine kinase"/>
    <property type="match status" value="1"/>
</dbReference>
<keyword evidence="3 7" id="KW-0547">Nucleotide-binding</keyword>
<evidence type="ECO:0000259" key="9">
    <source>
        <dbReference type="SMART" id="SM00387"/>
    </source>
</evidence>
<dbReference type="Pfam" id="PF13581">
    <property type="entry name" value="HATPase_c_2"/>
    <property type="match status" value="1"/>
</dbReference>
<gene>
    <name evidence="7" type="primary">spoIIAB</name>
    <name evidence="10" type="ORF">IAG03_01140</name>
</gene>
<protein>
    <recommendedName>
        <fullName evidence="7">Anti-sigma F factor</fullName>
        <ecNumber evidence="7">2.7.11.1</ecNumber>
    </recommendedName>
    <alternativeName>
        <fullName evidence="7">Stage II sporulation protein AB</fullName>
    </alternativeName>
</protein>
<feature type="compositionally biased region" description="Basic residues" evidence="8">
    <location>
        <begin position="132"/>
        <end position="143"/>
    </location>
</feature>
<dbReference type="AlphaFoldDB" id="A0A926D729"/>
<evidence type="ECO:0000256" key="3">
    <source>
        <dbReference type="ARBA" id="ARBA00022741"/>
    </source>
</evidence>
<accession>A0A926D729</accession>
<feature type="compositionally biased region" description="Polar residues" evidence="8">
    <location>
        <begin position="119"/>
        <end position="131"/>
    </location>
</feature>
<keyword evidence="4 7" id="KW-0418">Kinase</keyword>
<dbReference type="EMBL" id="JACRSN010000001">
    <property type="protein sequence ID" value="MBC8532627.1"/>
    <property type="molecule type" value="Genomic_DNA"/>
</dbReference>
<dbReference type="InterPro" id="IPR050267">
    <property type="entry name" value="Anti-sigma-factor_SerPK"/>
</dbReference>
<evidence type="ECO:0000256" key="8">
    <source>
        <dbReference type="SAM" id="MobiDB-lite"/>
    </source>
</evidence>
<keyword evidence="2 7" id="KW-0808">Transferase</keyword>
<dbReference type="GO" id="GO:0030435">
    <property type="term" value="P:sporulation resulting in formation of a cellular spore"/>
    <property type="evidence" value="ECO:0007669"/>
    <property type="project" value="UniProtKB-KW"/>
</dbReference>
<evidence type="ECO:0000256" key="5">
    <source>
        <dbReference type="ARBA" id="ARBA00022840"/>
    </source>
</evidence>
<keyword evidence="5 7" id="KW-0067">ATP-binding</keyword>
<comment type="function">
    <text evidence="7">Binds to sigma F and blocks its ability to form an RNA polymerase holoenzyme (E-sigma F). Phosphorylates SpoIIAA on a serine residue. This phosphorylation may enable SpoIIAA to act as an anti-anti-sigma factor that counteracts SpoIIAB and thus releases sigma F from inhibition.</text>
</comment>
<dbReference type="GO" id="GO:0005524">
    <property type="term" value="F:ATP binding"/>
    <property type="evidence" value="ECO:0007669"/>
    <property type="project" value="UniProtKB-KW"/>
</dbReference>
<dbReference type="NCBIfam" id="TIGR01925">
    <property type="entry name" value="spIIAB"/>
    <property type="match status" value="1"/>
</dbReference>
<dbReference type="GO" id="GO:0016989">
    <property type="term" value="F:sigma factor antagonist activity"/>
    <property type="evidence" value="ECO:0007669"/>
    <property type="project" value="InterPro"/>
</dbReference>
<dbReference type="InterPro" id="IPR010194">
    <property type="entry name" value="Anti-sigma_F"/>
</dbReference>
<name>A0A926D729_9FIRM</name>
<dbReference type="InterPro" id="IPR036890">
    <property type="entry name" value="HATPase_C_sf"/>
</dbReference>
<evidence type="ECO:0000256" key="6">
    <source>
        <dbReference type="ARBA" id="ARBA00022969"/>
    </source>
</evidence>
<dbReference type="GO" id="GO:0030436">
    <property type="term" value="P:asexual sporulation"/>
    <property type="evidence" value="ECO:0007669"/>
    <property type="project" value="UniProtKB-UniRule"/>
</dbReference>
<dbReference type="PANTHER" id="PTHR35526:SF3">
    <property type="entry name" value="ANTI-SIGMA-F FACTOR RSBW"/>
    <property type="match status" value="1"/>
</dbReference>
<sequence>MKLSFPSRSANEAFARTAVAAFVAQLDPTVDELTDIKTAVSEAVTNCIIHAYRDTIGTIYITVRIFESGNVTVRIRDRGCGMEDVQKAMEPLFTTGGAERAGLGFAVMQSFCNRVSVSSTPGKGTTVTLQKRVSRRLPGGKHG</sequence>
<evidence type="ECO:0000256" key="7">
    <source>
        <dbReference type="HAMAP-Rule" id="MF_00637"/>
    </source>
</evidence>
<keyword evidence="6 7" id="KW-0749">Sporulation</keyword>
<dbReference type="Gene3D" id="3.30.565.10">
    <property type="entry name" value="Histidine kinase-like ATPase, C-terminal domain"/>
    <property type="match status" value="1"/>
</dbReference>
<comment type="caution">
    <text evidence="10">The sequence shown here is derived from an EMBL/GenBank/DDBJ whole genome shotgun (WGS) entry which is preliminary data.</text>
</comment>
<evidence type="ECO:0000256" key="4">
    <source>
        <dbReference type="ARBA" id="ARBA00022777"/>
    </source>
</evidence>
<feature type="region of interest" description="Disordered" evidence="8">
    <location>
        <begin position="119"/>
        <end position="143"/>
    </location>
</feature>
<dbReference type="SMART" id="SM00387">
    <property type="entry name" value="HATPase_c"/>
    <property type="match status" value="1"/>
</dbReference>
<dbReference type="GO" id="GO:0042174">
    <property type="term" value="P:negative regulation of sporulation resulting in formation of a cellular spore"/>
    <property type="evidence" value="ECO:0007669"/>
    <property type="project" value="InterPro"/>
</dbReference>
<dbReference type="Proteomes" id="UP000651482">
    <property type="component" value="Unassembled WGS sequence"/>
</dbReference>
<dbReference type="GO" id="GO:0004674">
    <property type="term" value="F:protein serine/threonine kinase activity"/>
    <property type="evidence" value="ECO:0007669"/>
    <property type="project" value="UniProtKB-KW"/>
</dbReference>
<evidence type="ECO:0000256" key="1">
    <source>
        <dbReference type="ARBA" id="ARBA00022527"/>
    </source>
</evidence>
<dbReference type="PANTHER" id="PTHR35526">
    <property type="entry name" value="ANTI-SIGMA-F FACTOR RSBW-RELATED"/>
    <property type="match status" value="1"/>
</dbReference>
<organism evidence="10 11">
    <name type="scientific">Yeguia hominis</name>
    <dbReference type="NCBI Taxonomy" id="2763662"/>
    <lineage>
        <taxon>Bacteria</taxon>
        <taxon>Bacillati</taxon>
        <taxon>Bacillota</taxon>
        <taxon>Clostridia</taxon>
        <taxon>Eubacteriales</taxon>
        <taxon>Yeguiaceae</taxon>
        <taxon>Yeguia</taxon>
    </lineage>
</organism>
<comment type="catalytic activity">
    <reaction evidence="7">
        <text>L-seryl-[protein] + ATP = O-phospho-L-seryl-[protein] + ADP + H(+)</text>
        <dbReference type="Rhea" id="RHEA:17989"/>
        <dbReference type="Rhea" id="RHEA-COMP:9863"/>
        <dbReference type="Rhea" id="RHEA-COMP:11604"/>
        <dbReference type="ChEBI" id="CHEBI:15378"/>
        <dbReference type="ChEBI" id="CHEBI:29999"/>
        <dbReference type="ChEBI" id="CHEBI:30616"/>
        <dbReference type="ChEBI" id="CHEBI:83421"/>
        <dbReference type="ChEBI" id="CHEBI:456216"/>
        <dbReference type="EC" id="2.7.11.1"/>
    </reaction>
</comment>
<dbReference type="EC" id="2.7.11.1" evidence="7"/>
<dbReference type="HAMAP" id="MF_00637">
    <property type="entry name" value="Anti_sigma_F"/>
    <property type="match status" value="1"/>
</dbReference>
<keyword evidence="1 7" id="KW-0723">Serine/threonine-protein kinase</keyword>